<sequence length="172" mass="19769">MSQVLLFEKVVLPKAYRLPSVVKKAVSAFSPQSEYERSWLFHCFERSLRREATLYYVRVFATNEIVALFTLSLAAPEQKTSWLIIDYLYVLPSYRKTQFQQTGFKLSELVIAEIMLMAQKISELVTLDLLALQAAHQKLTDIYTAMGFVPLNRARKHRDEIWMAISVSAGAD</sequence>
<evidence type="ECO:0000313" key="1">
    <source>
        <dbReference type="EMBL" id="NRQ41467.1"/>
    </source>
</evidence>
<dbReference type="EMBL" id="JABSOD010000002">
    <property type="protein sequence ID" value="NRQ41467.1"/>
    <property type="molecule type" value="Genomic_DNA"/>
</dbReference>
<keyword evidence="2" id="KW-1185">Reference proteome</keyword>
<proteinExistence type="predicted"/>
<dbReference type="RefSeq" id="WP_173499715.1">
    <property type="nucleotide sequence ID" value="NZ_JABSOD010000002.1"/>
</dbReference>
<dbReference type="Proteomes" id="UP000523161">
    <property type="component" value="Unassembled WGS sequence"/>
</dbReference>
<evidence type="ECO:0008006" key="3">
    <source>
        <dbReference type="Google" id="ProtNLM"/>
    </source>
</evidence>
<evidence type="ECO:0000313" key="2">
    <source>
        <dbReference type="Proteomes" id="UP000523161"/>
    </source>
</evidence>
<name>A0A7Y5AN97_9GAMM</name>
<dbReference type="Gene3D" id="3.40.630.30">
    <property type="match status" value="1"/>
</dbReference>
<dbReference type="SUPFAM" id="SSF55729">
    <property type="entry name" value="Acyl-CoA N-acyltransferases (Nat)"/>
    <property type="match status" value="1"/>
</dbReference>
<gene>
    <name evidence="1" type="ORF">HRH59_02615</name>
</gene>
<protein>
    <recommendedName>
        <fullName evidence="3">GNAT family N-acetyltransferase</fullName>
    </recommendedName>
</protein>
<dbReference type="AlphaFoldDB" id="A0A7Y5AN97"/>
<organism evidence="1 2">
    <name type="scientific">Rheinheimera lutimaris</name>
    <dbReference type="NCBI Taxonomy" id="2740584"/>
    <lineage>
        <taxon>Bacteria</taxon>
        <taxon>Pseudomonadati</taxon>
        <taxon>Pseudomonadota</taxon>
        <taxon>Gammaproteobacteria</taxon>
        <taxon>Chromatiales</taxon>
        <taxon>Chromatiaceae</taxon>
        <taxon>Rheinheimera</taxon>
    </lineage>
</organism>
<comment type="caution">
    <text evidence="1">The sequence shown here is derived from an EMBL/GenBank/DDBJ whole genome shotgun (WGS) entry which is preliminary data.</text>
</comment>
<reference evidence="1 2" key="1">
    <citation type="submission" date="2020-06" db="EMBL/GenBank/DDBJ databases">
        <title>Rheinheimera sp. nov., a marine bacterium isolated from coastal.</title>
        <authorList>
            <person name="Yu Q."/>
            <person name="Qi Y."/>
            <person name="Pu J."/>
        </authorList>
    </citation>
    <scope>NUCLEOTIDE SEQUENCE [LARGE SCALE GENOMIC DNA]</scope>
    <source>
        <strain evidence="1 2">YQF-2</strain>
    </source>
</reference>
<dbReference type="InterPro" id="IPR016181">
    <property type="entry name" value="Acyl_CoA_acyltransferase"/>
</dbReference>
<accession>A0A7Y5AN97</accession>